<keyword evidence="3" id="KW-1185">Reference proteome</keyword>
<dbReference type="Pfam" id="PF00041">
    <property type="entry name" value="fn3"/>
    <property type="match status" value="1"/>
</dbReference>
<reference evidence="2" key="1">
    <citation type="submission" date="2020-06" db="EMBL/GenBank/DDBJ databases">
        <title>Draft genome of Bugula neritina, a colonial animal packing powerful symbionts and potential medicines.</title>
        <authorList>
            <person name="Rayko M."/>
        </authorList>
    </citation>
    <scope>NUCLEOTIDE SEQUENCE [LARGE SCALE GENOMIC DNA]</scope>
    <source>
        <strain evidence="2">Kwan_BN1</strain>
    </source>
</reference>
<accession>A0A7J7KDP2</accession>
<dbReference type="InterPro" id="IPR036116">
    <property type="entry name" value="FN3_sf"/>
</dbReference>
<dbReference type="InterPro" id="IPR013783">
    <property type="entry name" value="Ig-like_fold"/>
</dbReference>
<proteinExistence type="predicted"/>
<dbReference type="EMBL" id="VXIV02000748">
    <property type="protein sequence ID" value="KAF6036315.1"/>
    <property type="molecule type" value="Genomic_DNA"/>
</dbReference>
<comment type="caution">
    <text evidence="2">The sequence shown here is derived from an EMBL/GenBank/DDBJ whole genome shotgun (WGS) entry which is preliminary data.</text>
</comment>
<protein>
    <recommendedName>
        <fullName evidence="1">Fibronectin type-III domain-containing protein</fullName>
    </recommendedName>
</protein>
<dbReference type="SUPFAM" id="SSF49265">
    <property type="entry name" value="Fibronectin type III"/>
    <property type="match status" value="1"/>
</dbReference>
<dbReference type="Proteomes" id="UP000593567">
    <property type="component" value="Unassembled WGS sequence"/>
</dbReference>
<evidence type="ECO:0000259" key="1">
    <source>
        <dbReference type="PROSITE" id="PS50853"/>
    </source>
</evidence>
<dbReference type="AlphaFoldDB" id="A0A7J7KDP2"/>
<sequence>MNEFNMLSVTLIYGSGQLSNQRKTGSWNFTKQQGVTFELNIKVQLLDGHENIIWQEEYTTSKAPNSPDGLTVDNRTSTSVTISWSPVAYTDKIYSIQQYQVTCITTNNTFNDSVTVNSVRYHNNLDLLPLL</sequence>
<organism evidence="2 3">
    <name type="scientific">Bugula neritina</name>
    <name type="common">Brown bryozoan</name>
    <name type="synonym">Sertularia neritina</name>
    <dbReference type="NCBI Taxonomy" id="10212"/>
    <lineage>
        <taxon>Eukaryota</taxon>
        <taxon>Metazoa</taxon>
        <taxon>Spiralia</taxon>
        <taxon>Lophotrochozoa</taxon>
        <taxon>Bryozoa</taxon>
        <taxon>Gymnolaemata</taxon>
        <taxon>Cheilostomatida</taxon>
        <taxon>Flustrina</taxon>
        <taxon>Buguloidea</taxon>
        <taxon>Bugulidae</taxon>
        <taxon>Bugula</taxon>
    </lineage>
</organism>
<evidence type="ECO:0000313" key="2">
    <source>
        <dbReference type="EMBL" id="KAF6036315.1"/>
    </source>
</evidence>
<dbReference type="Gene3D" id="2.60.40.10">
    <property type="entry name" value="Immunoglobulins"/>
    <property type="match status" value="1"/>
</dbReference>
<gene>
    <name evidence="2" type="ORF">EB796_005381</name>
</gene>
<name>A0A7J7KDP2_BUGNE</name>
<dbReference type="PROSITE" id="PS50853">
    <property type="entry name" value="FN3"/>
    <property type="match status" value="1"/>
</dbReference>
<evidence type="ECO:0000313" key="3">
    <source>
        <dbReference type="Proteomes" id="UP000593567"/>
    </source>
</evidence>
<dbReference type="InterPro" id="IPR003961">
    <property type="entry name" value="FN3_dom"/>
</dbReference>
<dbReference type="CDD" id="cd00063">
    <property type="entry name" value="FN3"/>
    <property type="match status" value="1"/>
</dbReference>
<feature type="domain" description="Fibronectin type-III" evidence="1">
    <location>
        <begin position="66"/>
        <end position="131"/>
    </location>
</feature>